<dbReference type="PROSITE" id="PS50893">
    <property type="entry name" value="ABC_TRANSPORTER_2"/>
    <property type="match status" value="1"/>
</dbReference>
<evidence type="ECO:0000259" key="5">
    <source>
        <dbReference type="PROSITE" id="PS50893"/>
    </source>
</evidence>
<dbReference type="SMART" id="SM00382">
    <property type="entry name" value="AAA"/>
    <property type="match status" value="1"/>
</dbReference>
<keyword evidence="3" id="KW-0547">Nucleotide-binding</keyword>
<dbReference type="OrthoDB" id="9778870at2"/>
<dbReference type="InterPro" id="IPR029439">
    <property type="entry name" value="Wzt_C"/>
</dbReference>
<dbReference type="PANTHER" id="PTHR46743">
    <property type="entry name" value="TEICHOIC ACIDS EXPORT ATP-BINDING PROTEIN TAGH"/>
    <property type="match status" value="1"/>
</dbReference>
<keyword evidence="7" id="KW-1185">Reference proteome</keyword>
<evidence type="ECO:0000256" key="2">
    <source>
        <dbReference type="ARBA" id="ARBA00022448"/>
    </source>
</evidence>
<dbReference type="Gene3D" id="3.40.50.300">
    <property type="entry name" value="P-loop containing nucleotide triphosphate hydrolases"/>
    <property type="match status" value="1"/>
</dbReference>
<dbReference type="PANTHER" id="PTHR46743:SF2">
    <property type="entry name" value="TEICHOIC ACIDS EXPORT ATP-BINDING PROTEIN TAGH"/>
    <property type="match status" value="1"/>
</dbReference>
<dbReference type="Proteomes" id="UP000009145">
    <property type="component" value="Chromosome"/>
</dbReference>
<evidence type="ECO:0000313" key="6">
    <source>
        <dbReference type="EMBL" id="AFJ03430.1"/>
    </source>
</evidence>
<dbReference type="HOGENOM" id="CLU_000604_101_1_6"/>
<dbReference type="InterPro" id="IPR015860">
    <property type="entry name" value="ABC_transpr_TagH-like"/>
</dbReference>
<organism evidence="6 7">
    <name type="scientific">Methylophaga frappieri (strain ATCC BAA-2434 / DSM 25690 / JAM7)</name>
    <dbReference type="NCBI Taxonomy" id="754477"/>
    <lineage>
        <taxon>Bacteria</taxon>
        <taxon>Pseudomonadati</taxon>
        <taxon>Pseudomonadota</taxon>
        <taxon>Gammaproteobacteria</taxon>
        <taxon>Thiotrichales</taxon>
        <taxon>Piscirickettsiaceae</taxon>
        <taxon>Methylophaga</taxon>
    </lineage>
</organism>
<proteinExistence type="inferred from homology"/>
<feature type="domain" description="ABC transporter" evidence="5">
    <location>
        <begin position="4"/>
        <end position="244"/>
    </location>
</feature>
<dbReference type="InterPro" id="IPR003593">
    <property type="entry name" value="AAA+_ATPase"/>
</dbReference>
<protein>
    <submittedName>
        <fullName evidence="6">ATP binding component of ABC-transporter</fullName>
    </submittedName>
</protein>
<dbReference type="Pfam" id="PF14524">
    <property type="entry name" value="Wzt_C"/>
    <property type="match status" value="1"/>
</dbReference>
<dbReference type="InterPro" id="IPR003439">
    <property type="entry name" value="ABC_transporter-like_ATP-bd"/>
</dbReference>
<dbReference type="Pfam" id="PF00005">
    <property type="entry name" value="ABC_tran"/>
    <property type="match status" value="1"/>
</dbReference>
<dbReference type="InterPro" id="IPR050683">
    <property type="entry name" value="Bact_Polysacc_Export_ATP-bd"/>
</dbReference>
<dbReference type="KEGG" id="mec:Q7C_2296"/>
<dbReference type="GO" id="GO:0005524">
    <property type="term" value="F:ATP binding"/>
    <property type="evidence" value="ECO:0007669"/>
    <property type="project" value="UniProtKB-KW"/>
</dbReference>
<evidence type="ECO:0000256" key="1">
    <source>
        <dbReference type="ARBA" id="ARBA00005417"/>
    </source>
</evidence>
<evidence type="ECO:0000256" key="4">
    <source>
        <dbReference type="ARBA" id="ARBA00022840"/>
    </source>
</evidence>
<dbReference type="GO" id="GO:0016020">
    <property type="term" value="C:membrane"/>
    <property type="evidence" value="ECO:0007669"/>
    <property type="project" value="InterPro"/>
</dbReference>
<dbReference type="PATRIC" id="fig|754477.3.peg.2263"/>
<sequence length="409" mass="45316">MTLLSVKNLSKTYVQYRSELHRIASWFGWRNAPVTTIPVLQDISFDISQGESVGIIGQNGAGKSTLLKLIVGTLQKTSGDINQYGRISAILELGMGFNPDLTGRQNVRHAAGLMGFHPNEIETMLPDIEDFAEIGDKFDAPVRTYSTGMQMRVAFAVATAVRPDLLIIDEALSVGDSYFQHKSFDRIKDFTRRGTSLLIVSHDINAVLSLCNRAILLDNGKLLRDGEPEMIMDYYNAIIAKKERSKLQVTQVADGRQQIISGTGEVRIEKVRLCGEDGADISNVPIGEQVTLEVATYVEQAVDELVVGYMIKDRLGQQVFGTNTHYLKATLHDLKPGDTPIIRFTFEANMGAGSYAVTVALHSSENHLNDNYEWRDMALVFSVISLQKLTFFGYNWLPPTVTTTTDKSA</sequence>
<dbReference type="GO" id="GO:0140359">
    <property type="term" value="F:ABC-type transporter activity"/>
    <property type="evidence" value="ECO:0007669"/>
    <property type="project" value="InterPro"/>
</dbReference>
<dbReference type="CDD" id="cd03220">
    <property type="entry name" value="ABC_KpsT_Wzt"/>
    <property type="match status" value="1"/>
</dbReference>
<keyword evidence="4" id="KW-0067">ATP-binding</keyword>
<dbReference type="RefSeq" id="WP_014704849.1">
    <property type="nucleotide sequence ID" value="NC_017856.1"/>
</dbReference>
<reference evidence="6 7" key="1">
    <citation type="journal article" date="2012" name="J. Bacteriol.">
        <title>Complete genome sequences of Methylophaga sp. strain JAM1 and Methylophaga sp. strain JAM7.</title>
        <authorList>
            <person name="Villeneuve C."/>
            <person name="Martineau C."/>
            <person name="Mauffrey F."/>
            <person name="Villemur R."/>
        </authorList>
    </citation>
    <scope>NUCLEOTIDE SEQUENCE [LARGE SCALE GENOMIC DNA]</scope>
    <source>
        <strain evidence="6 7">JAM7</strain>
    </source>
</reference>
<dbReference type="eggNOG" id="COG1134">
    <property type="taxonomic scope" value="Bacteria"/>
</dbReference>
<keyword evidence="2" id="KW-0813">Transport</keyword>
<dbReference type="GO" id="GO:0016887">
    <property type="term" value="F:ATP hydrolysis activity"/>
    <property type="evidence" value="ECO:0007669"/>
    <property type="project" value="InterPro"/>
</dbReference>
<dbReference type="AlphaFoldDB" id="I1YKI7"/>
<dbReference type="SUPFAM" id="SSF52540">
    <property type="entry name" value="P-loop containing nucleoside triphosphate hydrolases"/>
    <property type="match status" value="1"/>
</dbReference>
<comment type="similarity">
    <text evidence="1">Belongs to the ABC transporter superfamily.</text>
</comment>
<dbReference type="InterPro" id="IPR027417">
    <property type="entry name" value="P-loop_NTPase"/>
</dbReference>
<evidence type="ECO:0000313" key="7">
    <source>
        <dbReference type="Proteomes" id="UP000009145"/>
    </source>
</evidence>
<dbReference type="Gene3D" id="2.70.50.60">
    <property type="entry name" value="abc- transporter (atp binding component) like domain"/>
    <property type="match status" value="1"/>
</dbReference>
<accession>I1YKI7</accession>
<gene>
    <name evidence="6" type="ordered locus">Q7C_2296</name>
</gene>
<evidence type="ECO:0000256" key="3">
    <source>
        <dbReference type="ARBA" id="ARBA00022741"/>
    </source>
</evidence>
<dbReference type="EMBL" id="CP003380">
    <property type="protein sequence ID" value="AFJ03430.1"/>
    <property type="molecule type" value="Genomic_DNA"/>
</dbReference>
<dbReference type="CDD" id="cd10147">
    <property type="entry name" value="Wzt_C-like"/>
    <property type="match status" value="1"/>
</dbReference>
<dbReference type="STRING" id="754477.Q7C_2296"/>
<name>I1YKI7_METFJ</name>